<evidence type="ECO:0000313" key="7">
    <source>
        <dbReference type="Proteomes" id="UP000640333"/>
    </source>
</evidence>
<evidence type="ECO:0000259" key="5">
    <source>
        <dbReference type="PROSITE" id="PS50931"/>
    </source>
</evidence>
<dbReference type="InterPro" id="IPR037402">
    <property type="entry name" value="YidZ_PBP2"/>
</dbReference>
<gene>
    <name evidence="6" type="ORF">IOQ59_07400</name>
</gene>
<sequence length="307" mass="34740">MELSQINLNLLLSLYHLLRTHSVTQAADLAHISQPAMSRNLSQLREIFADPLMVRVGNDMHLTPRGESIWQQLPPTLNQLEALFTPNQFEPAGYQGQFNVASTDYVTQELAPSFLAELQKNAPGIGIHFHLWKPSMMDSLRQGRLDLACCYLDQVPDDIYGRQVGSDGFCCLMSIEHPLAQTTHLTLDDYMAAEHLAVTGGGDKIRAVDGALARLNLHRQLKVTVPFIHSALAITARSDYLLTLPQHIANDLGYRYNLQIRELPQELEIGNSAYYMIWHHRMKADPAHRYLRETLFNTVREEAPHLP</sequence>
<dbReference type="EMBL" id="JADEYS010000006">
    <property type="protein sequence ID" value="MBE9397086.1"/>
    <property type="molecule type" value="Genomic_DNA"/>
</dbReference>
<comment type="similarity">
    <text evidence="1">Belongs to the LysR transcriptional regulatory family.</text>
</comment>
<dbReference type="Proteomes" id="UP000640333">
    <property type="component" value="Unassembled WGS sequence"/>
</dbReference>
<dbReference type="InterPro" id="IPR036390">
    <property type="entry name" value="WH_DNA-bd_sf"/>
</dbReference>
<reference evidence="6" key="1">
    <citation type="submission" date="2020-10" db="EMBL/GenBank/DDBJ databases">
        <title>Bacterium isolated from coastal waters sediment.</title>
        <authorList>
            <person name="Chen R.-J."/>
            <person name="Lu D.-C."/>
            <person name="Zhu K.-L."/>
            <person name="Du Z.-J."/>
        </authorList>
    </citation>
    <scope>NUCLEOTIDE SEQUENCE</scope>
    <source>
        <strain evidence="6">N1Y112</strain>
    </source>
</reference>
<keyword evidence="2" id="KW-0805">Transcription regulation</keyword>
<keyword evidence="3" id="KW-0238">DNA-binding</keyword>
<name>A0A8J7FCC3_9GAMM</name>
<dbReference type="InterPro" id="IPR050389">
    <property type="entry name" value="LysR-type_TF"/>
</dbReference>
<keyword evidence="7" id="KW-1185">Reference proteome</keyword>
<dbReference type="PRINTS" id="PR00039">
    <property type="entry name" value="HTHLYSR"/>
</dbReference>
<proteinExistence type="inferred from homology"/>
<evidence type="ECO:0000256" key="1">
    <source>
        <dbReference type="ARBA" id="ARBA00009437"/>
    </source>
</evidence>
<feature type="domain" description="HTH lysR-type" evidence="5">
    <location>
        <begin position="6"/>
        <end position="63"/>
    </location>
</feature>
<keyword evidence="4" id="KW-0804">Transcription</keyword>
<evidence type="ECO:0000256" key="2">
    <source>
        <dbReference type="ARBA" id="ARBA00023015"/>
    </source>
</evidence>
<dbReference type="Gene3D" id="3.40.190.10">
    <property type="entry name" value="Periplasmic binding protein-like II"/>
    <property type="match status" value="2"/>
</dbReference>
<dbReference type="RefSeq" id="WP_193952641.1">
    <property type="nucleotide sequence ID" value="NZ_JADEYS010000006.1"/>
</dbReference>
<dbReference type="InterPro" id="IPR000847">
    <property type="entry name" value="LysR_HTH_N"/>
</dbReference>
<dbReference type="GO" id="GO:0003700">
    <property type="term" value="F:DNA-binding transcription factor activity"/>
    <property type="evidence" value="ECO:0007669"/>
    <property type="project" value="InterPro"/>
</dbReference>
<dbReference type="Pfam" id="PF03466">
    <property type="entry name" value="LysR_substrate"/>
    <property type="match status" value="1"/>
</dbReference>
<organism evidence="6 7">
    <name type="scientific">Pontibacterium sinense</name>
    <dbReference type="NCBI Taxonomy" id="2781979"/>
    <lineage>
        <taxon>Bacteria</taxon>
        <taxon>Pseudomonadati</taxon>
        <taxon>Pseudomonadota</taxon>
        <taxon>Gammaproteobacteria</taxon>
        <taxon>Oceanospirillales</taxon>
        <taxon>Oceanospirillaceae</taxon>
        <taxon>Pontibacterium</taxon>
    </lineage>
</organism>
<dbReference type="InterPro" id="IPR036388">
    <property type="entry name" value="WH-like_DNA-bd_sf"/>
</dbReference>
<dbReference type="InterPro" id="IPR005119">
    <property type="entry name" value="LysR_subst-bd"/>
</dbReference>
<evidence type="ECO:0000256" key="4">
    <source>
        <dbReference type="ARBA" id="ARBA00023163"/>
    </source>
</evidence>
<dbReference type="GO" id="GO:0003677">
    <property type="term" value="F:DNA binding"/>
    <property type="evidence" value="ECO:0007669"/>
    <property type="project" value="UniProtKB-KW"/>
</dbReference>
<accession>A0A8J7FCC3</accession>
<dbReference type="Gene3D" id="1.10.10.10">
    <property type="entry name" value="Winged helix-like DNA-binding domain superfamily/Winged helix DNA-binding domain"/>
    <property type="match status" value="1"/>
</dbReference>
<dbReference type="PANTHER" id="PTHR30118">
    <property type="entry name" value="HTH-TYPE TRANSCRIPTIONAL REGULATOR LEUO-RELATED"/>
    <property type="match status" value="1"/>
</dbReference>
<dbReference type="PANTHER" id="PTHR30118:SF15">
    <property type="entry name" value="TRANSCRIPTIONAL REGULATORY PROTEIN"/>
    <property type="match status" value="1"/>
</dbReference>
<evidence type="ECO:0000256" key="3">
    <source>
        <dbReference type="ARBA" id="ARBA00023125"/>
    </source>
</evidence>
<comment type="caution">
    <text evidence="6">The sequence shown here is derived from an EMBL/GenBank/DDBJ whole genome shotgun (WGS) entry which is preliminary data.</text>
</comment>
<dbReference type="SUPFAM" id="SSF46785">
    <property type="entry name" value="Winged helix' DNA-binding domain"/>
    <property type="match status" value="1"/>
</dbReference>
<dbReference type="Pfam" id="PF00126">
    <property type="entry name" value="HTH_1"/>
    <property type="match status" value="1"/>
</dbReference>
<dbReference type="CDD" id="cd08417">
    <property type="entry name" value="PBP2_Nitroaromatics_like"/>
    <property type="match status" value="1"/>
</dbReference>
<dbReference type="PROSITE" id="PS50931">
    <property type="entry name" value="HTH_LYSR"/>
    <property type="match status" value="1"/>
</dbReference>
<dbReference type="AlphaFoldDB" id="A0A8J7FCC3"/>
<protein>
    <submittedName>
        <fullName evidence="6">LysR family transcriptional regulator</fullName>
    </submittedName>
</protein>
<evidence type="ECO:0000313" key="6">
    <source>
        <dbReference type="EMBL" id="MBE9397086.1"/>
    </source>
</evidence>
<dbReference type="SUPFAM" id="SSF53850">
    <property type="entry name" value="Periplasmic binding protein-like II"/>
    <property type="match status" value="1"/>
</dbReference>